<name>A0A2S5DB03_9NEIS</name>
<feature type="coiled-coil region" evidence="1">
    <location>
        <begin position="53"/>
        <end position="101"/>
    </location>
</feature>
<comment type="caution">
    <text evidence="2">The sequence shown here is derived from an EMBL/GenBank/DDBJ whole genome shotgun (WGS) entry which is preliminary data.</text>
</comment>
<dbReference type="EMBL" id="PQWB01000164">
    <property type="protein sequence ID" value="POZ60172.1"/>
    <property type="molecule type" value="Genomic_DNA"/>
</dbReference>
<dbReference type="RefSeq" id="WP_103904409.1">
    <property type="nucleotide sequence ID" value="NZ_PQWB01000164.1"/>
</dbReference>
<evidence type="ECO:0000313" key="2">
    <source>
        <dbReference type="EMBL" id="POZ60172.1"/>
    </source>
</evidence>
<keyword evidence="1" id="KW-0175">Coiled coil</keyword>
<accession>A0A2S5DB03</accession>
<dbReference type="AlphaFoldDB" id="A0A2S5DB03"/>
<gene>
    <name evidence="2" type="ORF">C2I19_20325</name>
</gene>
<reference evidence="3" key="1">
    <citation type="submission" date="2018-02" db="EMBL/GenBank/DDBJ databases">
        <authorList>
            <person name="O'Hara-Hanley K."/>
            <person name="Soby S."/>
        </authorList>
    </citation>
    <scope>NUCLEOTIDE SEQUENCE [LARGE SCALE GENOMIC DNA]</scope>
    <source>
        <strain evidence="3">MWU14-2602</strain>
    </source>
</reference>
<keyword evidence="3" id="KW-1185">Reference proteome</keyword>
<proteinExistence type="predicted"/>
<protein>
    <submittedName>
        <fullName evidence="2">Uncharacterized protein</fullName>
    </submittedName>
</protein>
<evidence type="ECO:0000313" key="3">
    <source>
        <dbReference type="Proteomes" id="UP000237082"/>
    </source>
</evidence>
<dbReference type="Proteomes" id="UP000237082">
    <property type="component" value="Unassembled WGS sequence"/>
</dbReference>
<dbReference type="OrthoDB" id="8596405at2"/>
<sequence length="106" mass="11371">MAEILTTPHLNLPLPHPANSLAEDVLRIRDAFTALDQKIASLDALLASDDLNLDTLQELVAAIKRERGDLDQAAAQLVEQKNALNARLAEHDAQLKTLAALACAGL</sequence>
<organism evidence="2 3">
    <name type="scientific">Chromobacterium alticapitis</name>
    <dbReference type="NCBI Taxonomy" id="2073169"/>
    <lineage>
        <taxon>Bacteria</taxon>
        <taxon>Pseudomonadati</taxon>
        <taxon>Pseudomonadota</taxon>
        <taxon>Betaproteobacteria</taxon>
        <taxon>Neisseriales</taxon>
        <taxon>Chromobacteriaceae</taxon>
        <taxon>Chromobacterium</taxon>
    </lineage>
</organism>
<evidence type="ECO:0000256" key="1">
    <source>
        <dbReference type="SAM" id="Coils"/>
    </source>
</evidence>